<feature type="transmembrane region" description="Helical" evidence="7">
    <location>
        <begin position="160"/>
        <end position="182"/>
    </location>
</feature>
<gene>
    <name evidence="10" type="ORF">SPRG_13466</name>
</gene>
<feature type="transmembrane region" description="Helical" evidence="7">
    <location>
        <begin position="134"/>
        <end position="154"/>
    </location>
</feature>
<evidence type="ECO:0000256" key="7">
    <source>
        <dbReference type="SAM" id="Phobius"/>
    </source>
</evidence>
<evidence type="ECO:0000256" key="1">
    <source>
        <dbReference type="ARBA" id="ARBA00004141"/>
    </source>
</evidence>
<dbReference type="InterPro" id="IPR025256">
    <property type="entry name" value="TM7S3/TM198-like_dom"/>
</dbReference>
<protein>
    <recommendedName>
        <fullName evidence="6">Transmembrane protein 198</fullName>
    </recommendedName>
</protein>
<evidence type="ECO:0000256" key="4">
    <source>
        <dbReference type="ARBA" id="ARBA00022989"/>
    </source>
</evidence>
<feature type="transmembrane region" description="Helical" evidence="7">
    <location>
        <begin position="203"/>
        <end position="222"/>
    </location>
</feature>
<dbReference type="Proteomes" id="UP000030745">
    <property type="component" value="Unassembled WGS sequence"/>
</dbReference>
<keyword evidence="8" id="KW-0732">Signal</keyword>
<feature type="signal peptide" evidence="8">
    <location>
        <begin position="1"/>
        <end position="17"/>
    </location>
</feature>
<keyword evidence="11" id="KW-1185">Reference proteome</keyword>
<dbReference type="Pfam" id="PF13886">
    <property type="entry name" value="TM7S3_TM198"/>
    <property type="match status" value="1"/>
</dbReference>
<dbReference type="RefSeq" id="XP_012209099.1">
    <property type="nucleotide sequence ID" value="XM_012353709.1"/>
</dbReference>
<evidence type="ECO:0000256" key="6">
    <source>
        <dbReference type="ARBA" id="ARBA00049737"/>
    </source>
</evidence>
<dbReference type="STRING" id="695850.A0A067C098"/>
<accession>A0A067C098</accession>
<dbReference type="AlphaFoldDB" id="A0A067C098"/>
<dbReference type="GeneID" id="24135343"/>
<evidence type="ECO:0000256" key="5">
    <source>
        <dbReference type="ARBA" id="ARBA00023136"/>
    </source>
</evidence>
<evidence type="ECO:0000256" key="8">
    <source>
        <dbReference type="SAM" id="SignalP"/>
    </source>
</evidence>
<dbReference type="InterPro" id="IPR040236">
    <property type="entry name" value="TMEM198"/>
</dbReference>
<evidence type="ECO:0000313" key="10">
    <source>
        <dbReference type="EMBL" id="KDO20212.1"/>
    </source>
</evidence>
<proteinExistence type="inferred from homology"/>
<reference evidence="10 11" key="1">
    <citation type="journal article" date="2013" name="PLoS Genet.">
        <title>Distinctive expansion of potential virulence genes in the genome of the oomycete fish pathogen Saprolegnia parasitica.</title>
        <authorList>
            <person name="Jiang R.H."/>
            <person name="de Bruijn I."/>
            <person name="Haas B.J."/>
            <person name="Belmonte R."/>
            <person name="Lobach L."/>
            <person name="Christie J."/>
            <person name="van den Ackerveken G."/>
            <person name="Bottin A."/>
            <person name="Bulone V."/>
            <person name="Diaz-Moreno S.M."/>
            <person name="Dumas B."/>
            <person name="Fan L."/>
            <person name="Gaulin E."/>
            <person name="Govers F."/>
            <person name="Grenville-Briggs L.J."/>
            <person name="Horner N.R."/>
            <person name="Levin J.Z."/>
            <person name="Mammella M."/>
            <person name="Meijer H.J."/>
            <person name="Morris P."/>
            <person name="Nusbaum C."/>
            <person name="Oome S."/>
            <person name="Phillips A.J."/>
            <person name="van Rooyen D."/>
            <person name="Rzeszutek E."/>
            <person name="Saraiva M."/>
            <person name="Secombes C.J."/>
            <person name="Seidl M.F."/>
            <person name="Snel B."/>
            <person name="Stassen J.H."/>
            <person name="Sykes S."/>
            <person name="Tripathy S."/>
            <person name="van den Berg H."/>
            <person name="Vega-Arreguin J.C."/>
            <person name="Wawra S."/>
            <person name="Young S.K."/>
            <person name="Zeng Q."/>
            <person name="Dieguez-Uribeondo J."/>
            <person name="Russ C."/>
            <person name="Tyler B.M."/>
            <person name="van West P."/>
        </authorList>
    </citation>
    <scope>NUCLEOTIDE SEQUENCE [LARGE SCALE GENOMIC DNA]</scope>
    <source>
        <strain evidence="10 11">CBS 223.65</strain>
    </source>
</reference>
<sequence>MAAFFVVLCALLAGVAAQLSVPGNSTFDAQINQILHWDGLHQSNLGLGPNAIAAAAMAIGVVITFYGFKLLRPVIFVAGFLVGAVAGFIGAEMLLQTKPYVIGLVALGAVAGALVATLLHTSFGYKLYPESPQVVLYAMLIVLSVLFGVLAIVLERPFVIFAMSAFGAIMITWGVGYFAGGYPNATHLPQSLKNGTVSVDIPYSWWGYVVGTVVLCILGMYFQMQSTARPPKELKRYVGLRGNPFAHC</sequence>
<evidence type="ECO:0000256" key="2">
    <source>
        <dbReference type="ARBA" id="ARBA00006244"/>
    </source>
</evidence>
<dbReference type="KEGG" id="spar:SPRG_13466"/>
<name>A0A067C098_SAPPC</name>
<dbReference type="PANTHER" id="PTHR31247">
    <property type="entry name" value="TRANSMEMBRANE PROTEIN 198 FAMILY MEMBER"/>
    <property type="match status" value="1"/>
</dbReference>
<comment type="similarity">
    <text evidence="2">Belongs to the TMEM198 family.</text>
</comment>
<evidence type="ECO:0000313" key="11">
    <source>
        <dbReference type="Proteomes" id="UP000030745"/>
    </source>
</evidence>
<evidence type="ECO:0000256" key="3">
    <source>
        <dbReference type="ARBA" id="ARBA00022692"/>
    </source>
</evidence>
<dbReference type="PANTHER" id="PTHR31247:SF5">
    <property type="entry name" value="DUF4203 DOMAIN-CONTAINING PROTEIN"/>
    <property type="match status" value="1"/>
</dbReference>
<dbReference type="OMA" id="IACWVAF"/>
<comment type="subcellular location">
    <subcellularLocation>
        <location evidence="1">Membrane</location>
        <topology evidence="1">Multi-pass membrane protein</topology>
    </subcellularLocation>
</comment>
<feature type="domain" description="TM7S3/TM198-like" evidence="9">
    <location>
        <begin position="100"/>
        <end position="224"/>
    </location>
</feature>
<evidence type="ECO:0000259" key="9">
    <source>
        <dbReference type="Pfam" id="PF13886"/>
    </source>
</evidence>
<feature type="chain" id="PRO_5001633922" description="Transmembrane protein 198" evidence="8">
    <location>
        <begin position="18"/>
        <end position="248"/>
    </location>
</feature>
<feature type="transmembrane region" description="Helical" evidence="7">
    <location>
        <begin position="75"/>
        <end position="95"/>
    </location>
</feature>
<keyword evidence="3 7" id="KW-0812">Transmembrane</keyword>
<keyword evidence="4 7" id="KW-1133">Transmembrane helix</keyword>
<dbReference type="OrthoDB" id="120489at2759"/>
<dbReference type="EMBL" id="KK583319">
    <property type="protein sequence ID" value="KDO20212.1"/>
    <property type="molecule type" value="Genomic_DNA"/>
</dbReference>
<organism evidence="10 11">
    <name type="scientific">Saprolegnia parasitica (strain CBS 223.65)</name>
    <dbReference type="NCBI Taxonomy" id="695850"/>
    <lineage>
        <taxon>Eukaryota</taxon>
        <taxon>Sar</taxon>
        <taxon>Stramenopiles</taxon>
        <taxon>Oomycota</taxon>
        <taxon>Saprolegniomycetes</taxon>
        <taxon>Saprolegniales</taxon>
        <taxon>Saprolegniaceae</taxon>
        <taxon>Saprolegnia</taxon>
    </lineage>
</organism>
<keyword evidence="5 7" id="KW-0472">Membrane</keyword>
<dbReference type="VEuPathDB" id="FungiDB:SPRG_13466"/>
<feature type="transmembrane region" description="Helical" evidence="7">
    <location>
        <begin position="101"/>
        <end position="122"/>
    </location>
</feature>
<dbReference type="GO" id="GO:0005886">
    <property type="term" value="C:plasma membrane"/>
    <property type="evidence" value="ECO:0007669"/>
    <property type="project" value="TreeGrafter"/>
</dbReference>
<feature type="transmembrane region" description="Helical" evidence="7">
    <location>
        <begin position="47"/>
        <end position="68"/>
    </location>
</feature>